<dbReference type="Proteomes" id="UP000193648">
    <property type="component" value="Unassembled WGS sequence"/>
</dbReference>
<dbReference type="InParanoid" id="A0A1Y2GXI8"/>
<sequence length="106" mass="12229">MTIATANVACATDVPHSFHSSTPDTQDNKDTFLSKEDNNNEEKRQLNEERIAKLNNAATLIQSVYRGYQVRRDLYAPPLTVSKKWRHLIDYSRIEYIHKSDAQGNY</sequence>
<organism evidence="2 3">
    <name type="scientific">Lobosporangium transversale</name>
    <dbReference type="NCBI Taxonomy" id="64571"/>
    <lineage>
        <taxon>Eukaryota</taxon>
        <taxon>Fungi</taxon>
        <taxon>Fungi incertae sedis</taxon>
        <taxon>Mucoromycota</taxon>
        <taxon>Mortierellomycotina</taxon>
        <taxon>Mortierellomycetes</taxon>
        <taxon>Mortierellales</taxon>
        <taxon>Mortierellaceae</taxon>
        <taxon>Lobosporangium</taxon>
    </lineage>
</organism>
<dbReference type="SMART" id="SM00015">
    <property type="entry name" value="IQ"/>
    <property type="match status" value="1"/>
</dbReference>
<gene>
    <name evidence="2" type="ORF">BCR41DRAFT_224987</name>
</gene>
<dbReference type="PROSITE" id="PS50096">
    <property type="entry name" value="IQ"/>
    <property type="match status" value="1"/>
</dbReference>
<comment type="caution">
    <text evidence="2">The sequence shown here is derived from an EMBL/GenBank/DDBJ whole genome shotgun (WGS) entry which is preliminary data.</text>
</comment>
<name>A0A1Y2GXI8_9FUNG</name>
<accession>A0A1Y2GXI8</accession>
<dbReference type="GeneID" id="33561877"/>
<keyword evidence="3" id="KW-1185">Reference proteome</keyword>
<dbReference type="InterPro" id="IPR000048">
    <property type="entry name" value="IQ_motif_EF-hand-BS"/>
</dbReference>
<feature type="region of interest" description="Disordered" evidence="1">
    <location>
        <begin position="14"/>
        <end position="45"/>
    </location>
</feature>
<dbReference type="Pfam" id="PF00612">
    <property type="entry name" value="IQ"/>
    <property type="match status" value="1"/>
</dbReference>
<dbReference type="AlphaFoldDB" id="A0A1Y2GXI8"/>
<evidence type="ECO:0000256" key="1">
    <source>
        <dbReference type="SAM" id="MobiDB-lite"/>
    </source>
</evidence>
<proteinExistence type="predicted"/>
<feature type="compositionally biased region" description="Basic and acidic residues" evidence="1">
    <location>
        <begin position="26"/>
        <end position="45"/>
    </location>
</feature>
<dbReference type="EMBL" id="MCFF01000007">
    <property type="protein sequence ID" value="ORZ26534.1"/>
    <property type="molecule type" value="Genomic_DNA"/>
</dbReference>
<dbReference type="RefSeq" id="XP_021884299.1">
    <property type="nucleotide sequence ID" value="XM_022020033.1"/>
</dbReference>
<evidence type="ECO:0000313" key="2">
    <source>
        <dbReference type="EMBL" id="ORZ26534.1"/>
    </source>
</evidence>
<evidence type="ECO:0000313" key="3">
    <source>
        <dbReference type="Proteomes" id="UP000193648"/>
    </source>
</evidence>
<dbReference type="Gene3D" id="1.20.5.190">
    <property type="match status" value="1"/>
</dbReference>
<dbReference type="CDD" id="cd23767">
    <property type="entry name" value="IQCD"/>
    <property type="match status" value="1"/>
</dbReference>
<protein>
    <submittedName>
        <fullName evidence="2">Uncharacterized protein</fullName>
    </submittedName>
</protein>
<reference evidence="2 3" key="1">
    <citation type="submission" date="2016-07" db="EMBL/GenBank/DDBJ databases">
        <title>Pervasive Adenine N6-methylation of Active Genes in Fungi.</title>
        <authorList>
            <consortium name="DOE Joint Genome Institute"/>
            <person name="Mondo S.J."/>
            <person name="Dannebaum R.O."/>
            <person name="Kuo R.C."/>
            <person name="Labutti K."/>
            <person name="Haridas S."/>
            <person name="Kuo A."/>
            <person name="Salamov A."/>
            <person name="Ahrendt S.R."/>
            <person name="Lipzen A."/>
            <person name="Sullivan W."/>
            <person name="Andreopoulos W.B."/>
            <person name="Clum A."/>
            <person name="Lindquist E."/>
            <person name="Daum C."/>
            <person name="Ramamoorthy G.K."/>
            <person name="Gryganskyi A."/>
            <person name="Culley D."/>
            <person name="Magnuson J.K."/>
            <person name="James T.Y."/>
            <person name="O'Malley M.A."/>
            <person name="Stajich J.E."/>
            <person name="Spatafora J.W."/>
            <person name="Visel A."/>
            <person name="Grigoriev I.V."/>
        </authorList>
    </citation>
    <scope>NUCLEOTIDE SEQUENCE [LARGE SCALE GENOMIC DNA]</scope>
    <source>
        <strain evidence="2 3">NRRL 3116</strain>
    </source>
</reference>
<dbReference type="OrthoDB" id="7344096at2759"/>